<proteinExistence type="predicted"/>
<evidence type="ECO:0000313" key="1">
    <source>
        <dbReference type="EMBL" id="ETO09259.1"/>
    </source>
</evidence>
<gene>
    <name evidence="1" type="ORF">RFI_28130</name>
</gene>
<dbReference type="AlphaFoldDB" id="X6M5Q6"/>
<accession>X6M5Q6</accession>
<comment type="caution">
    <text evidence="1">The sequence shown here is derived from an EMBL/GenBank/DDBJ whole genome shotgun (WGS) entry which is preliminary data.</text>
</comment>
<name>X6M5Q6_RETFI</name>
<sequence>MALFKSFVSHSIRKSNCYVETFQHSRHCFSVMKLLPADDLFSLLQHKEKNVFLIGSQYSNFGLEKIQQVMTTIKPDTVFLQLCKSRANLLEKLSYCEVRKLQEISCFSKLFDSNSNEKKREERRGGKMKRHGLEEEFGDNLLEATAHEVALKWFETECPSSYVLFSRSQGVIKPWELFGILFGREYAYGLKYAKQHKCDIVFGDPSLKEAMDKFETSVEQLFDLQRPSKQCNDFFFLLLFFK</sequence>
<protein>
    <submittedName>
        <fullName evidence="1">Uncharacterized protein</fullName>
    </submittedName>
</protein>
<dbReference type="EMBL" id="ASPP01024197">
    <property type="protein sequence ID" value="ETO09259.1"/>
    <property type="molecule type" value="Genomic_DNA"/>
</dbReference>
<evidence type="ECO:0000313" key="2">
    <source>
        <dbReference type="Proteomes" id="UP000023152"/>
    </source>
</evidence>
<reference evidence="1 2" key="1">
    <citation type="journal article" date="2013" name="Curr. Biol.">
        <title>The Genome of the Foraminiferan Reticulomyxa filosa.</title>
        <authorList>
            <person name="Glockner G."/>
            <person name="Hulsmann N."/>
            <person name="Schleicher M."/>
            <person name="Noegel A.A."/>
            <person name="Eichinger L."/>
            <person name="Gallinger C."/>
            <person name="Pawlowski J."/>
            <person name="Sierra R."/>
            <person name="Euteneuer U."/>
            <person name="Pillet L."/>
            <person name="Moustafa A."/>
            <person name="Platzer M."/>
            <person name="Groth M."/>
            <person name="Szafranski K."/>
            <person name="Schliwa M."/>
        </authorList>
    </citation>
    <scope>NUCLEOTIDE SEQUENCE [LARGE SCALE GENOMIC DNA]</scope>
</reference>
<dbReference type="OrthoDB" id="48306at2759"/>
<organism evidence="1 2">
    <name type="scientific">Reticulomyxa filosa</name>
    <dbReference type="NCBI Taxonomy" id="46433"/>
    <lineage>
        <taxon>Eukaryota</taxon>
        <taxon>Sar</taxon>
        <taxon>Rhizaria</taxon>
        <taxon>Retaria</taxon>
        <taxon>Foraminifera</taxon>
        <taxon>Monothalamids</taxon>
        <taxon>Reticulomyxidae</taxon>
        <taxon>Reticulomyxa</taxon>
    </lineage>
</organism>
<keyword evidence="2" id="KW-1185">Reference proteome</keyword>
<dbReference type="Proteomes" id="UP000023152">
    <property type="component" value="Unassembled WGS sequence"/>
</dbReference>